<dbReference type="AlphaFoldDB" id="A0A4U8UUL4"/>
<gene>
    <name evidence="4" type="ORF">L596_004071</name>
</gene>
<reference evidence="4 5" key="2">
    <citation type="journal article" date="2019" name="G3 (Bethesda)">
        <title>Hybrid Assembly of the Genome of the Entomopathogenic Nematode Steinernema carpocapsae Identifies the X-Chromosome.</title>
        <authorList>
            <person name="Serra L."/>
            <person name="Macchietto M."/>
            <person name="Macias-Munoz A."/>
            <person name="McGill C.J."/>
            <person name="Rodriguez I.M."/>
            <person name="Rodriguez B."/>
            <person name="Murad R."/>
            <person name="Mortazavi A."/>
        </authorList>
    </citation>
    <scope>NUCLEOTIDE SEQUENCE [LARGE SCALE GENOMIC DNA]</scope>
    <source>
        <strain evidence="4 5">ALL</strain>
    </source>
</reference>
<dbReference type="InterPro" id="IPR005645">
    <property type="entry name" value="FSH-like_dom"/>
</dbReference>
<comment type="caution">
    <text evidence="4">The sequence shown here is derived from an EMBL/GenBank/DDBJ whole genome shotgun (WGS) entry which is preliminary data.</text>
</comment>
<evidence type="ECO:0000259" key="3">
    <source>
        <dbReference type="Pfam" id="PF03959"/>
    </source>
</evidence>
<dbReference type="Gene3D" id="3.40.50.1820">
    <property type="entry name" value="alpha/beta hydrolase"/>
    <property type="match status" value="1"/>
</dbReference>
<evidence type="ECO:0000313" key="5">
    <source>
        <dbReference type="Proteomes" id="UP000298663"/>
    </source>
</evidence>
<dbReference type="GO" id="GO:0016787">
    <property type="term" value="F:hydrolase activity"/>
    <property type="evidence" value="ECO:0007669"/>
    <property type="project" value="UniProtKB-KW"/>
</dbReference>
<dbReference type="PANTHER" id="PTHR48070">
    <property type="entry name" value="ESTERASE OVCA2"/>
    <property type="match status" value="1"/>
</dbReference>
<dbReference type="PANTHER" id="PTHR48070:SF6">
    <property type="entry name" value="ESTERASE OVCA2"/>
    <property type="match status" value="1"/>
</dbReference>
<evidence type="ECO:0000256" key="2">
    <source>
        <dbReference type="ARBA" id="ARBA00022801"/>
    </source>
</evidence>
<sequence>MAKDPADSKEKKLLKILCLHGYRQNGTVFREKTGAFRKALKKHAVFDFVDAPHVPVVPAQSNGESSSGAKDDKYTPRAWWFSKAQKTFSSWDETEIAEGFEFSVRDVLQYIKENGPYDGIMGFSQGACMTHLLATMNKKSTAGAENTEKLFKFVIIVAGFKSLSLVHNDQNTVFISNLPSLHIYGTGDEIVPNWKSQKLSEMYTAPGAKIVVHEGGHCVPPISKIKSDVISFLESVAI</sequence>
<dbReference type="STRING" id="34508.A0A4U8UUL4"/>
<dbReference type="InterPro" id="IPR050593">
    <property type="entry name" value="LovG"/>
</dbReference>
<feature type="domain" description="Serine hydrolase" evidence="3">
    <location>
        <begin position="13"/>
        <end position="226"/>
    </location>
</feature>
<keyword evidence="5" id="KW-1185">Reference proteome</keyword>
<protein>
    <recommendedName>
        <fullName evidence="3">Serine hydrolase domain-containing protein</fullName>
    </recommendedName>
</protein>
<evidence type="ECO:0000256" key="1">
    <source>
        <dbReference type="ARBA" id="ARBA00005863"/>
    </source>
</evidence>
<evidence type="ECO:0000313" key="4">
    <source>
        <dbReference type="EMBL" id="TMS37052.1"/>
    </source>
</evidence>
<dbReference type="GO" id="GO:0005737">
    <property type="term" value="C:cytoplasm"/>
    <property type="evidence" value="ECO:0007669"/>
    <property type="project" value="TreeGrafter"/>
</dbReference>
<comment type="similarity">
    <text evidence="1">Belongs to the LovG family.</text>
</comment>
<keyword evidence="2" id="KW-0378">Hydrolase</keyword>
<dbReference type="OrthoDB" id="414698at2759"/>
<dbReference type="SUPFAM" id="SSF53474">
    <property type="entry name" value="alpha/beta-Hydrolases"/>
    <property type="match status" value="1"/>
</dbReference>
<dbReference type="GO" id="GO:0032526">
    <property type="term" value="P:response to retinoic acid"/>
    <property type="evidence" value="ECO:0007669"/>
    <property type="project" value="TreeGrafter"/>
</dbReference>
<dbReference type="Pfam" id="PF03959">
    <property type="entry name" value="FSH1"/>
    <property type="match status" value="1"/>
</dbReference>
<dbReference type="InterPro" id="IPR029058">
    <property type="entry name" value="AB_hydrolase_fold"/>
</dbReference>
<accession>A0A4U8UUL4</accession>
<proteinExistence type="inferred from homology"/>
<organism evidence="4 5">
    <name type="scientific">Steinernema carpocapsae</name>
    <name type="common">Entomopathogenic nematode</name>
    <dbReference type="NCBI Taxonomy" id="34508"/>
    <lineage>
        <taxon>Eukaryota</taxon>
        <taxon>Metazoa</taxon>
        <taxon>Ecdysozoa</taxon>
        <taxon>Nematoda</taxon>
        <taxon>Chromadorea</taxon>
        <taxon>Rhabditida</taxon>
        <taxon>Tylenchina</taxon>
        <taxon>Panagrolaimomorpha</taxon>
        <taxon>Strongyloidoidea</taxon>
        <taxon>Steinernematidae</taxon>
        <taxon>Steinernema</taxon>
    </lineage>
</organism>
<dbReference type="FunFam" id="3.40.50.1820:FF:000073">
    <property type="entry name" value="esterase OVCA2 isoform X6"/>
    <property type="match status" value="1"/>
</dbReference>
<name>A0A4U8UUL4_STECR</name>
<dbReference type="EMBL" id="AZBU02000001">
    <property type="protein sequence ID" value="TMS37052.1"/>
    <property type="molecule type" value="Genomic_DNA"/>
</dbReference>
<dbReference type="GO" id="GO:0005634">
    <property type="term" value="C:nucleus"/>
    <property type="evidence" value="ECO:0007669"/>
    <property type="project" value="TreeGrafter"/>
</dbReference>
<reference evidence="4 5" key="1">
    <citation type="journal article" date="2015" name="Genome Biol.">
        <title>Comparative genomics of Steinernema reveals deeply conserved gene regulatory networks.</title>
        <authorList>
            <person name="Dillman A.R."/>
            <person name="Macchietto M."/>
            <person name="Porter C.F."/>
            <person name="Rogers A."/>
            <person name="Williams B."/>
            <person name="Antoshechkin I."/>
            <person name="Lee M.M."/>
            <person name="Goodwin Z."/>
            <person name="Lu X."/>
            <person name="Lewis E.E."/>
            <person name="Goodrich-Blair H."/>
            <person name="Stock S.P."/>
            <person name="Adams B.J."/>
            <person name="Sternberg P.W."/>
            <person name="Mortazavi A."/>
        </authorList>
    </citation>
    <scope>NUCLEOTIDE SEQUENCE [LARGE SCALE GENOMIC DNA]</scope>
    <source>
        <strain evidence="4 5">ALL</strain>
    </source>
</reference>
<dbReference type="Proteomes" id="UP000298663">
    <property type="component" value="Unassembled WGS sequence"/>
</dbReference>